<dbReference type="Proteomes" id="UP000249239">
    <property type="component" value="Unassembled WGS sequence"/>
</dbReference>
<comment type="caution">
    <text evidence="1">The sequence shown here is derived from an EMBL/GenBank/DDBJ whole genome shotgun (WGS) entry which is preliminary data.</text>
</comment>
<sequence>MKKHLYEGPFYWGDVYAVIGDNVIQLQLVRKEYEQYYVIVKSKKYCDEPGRVNYFSEKINMHDLSTLIEAAACETIEEFIDVLPKVLEVQDWEVIVKRFRSESNGKLISGVWLKGGKFQNELLGEIRISPKSGISQLFGDKLPLCCSITLMEGNIVGHVFPEN</sequence>
<organism evidence="1 2">
    <name type="scientific">Breznakibacter xylanolyticus</name>
    <dbReference type="NCBI Taxonomy" id="990"/>
    <lineage>
        <taxon>Bacteria</taxon>
        <taxon>Pseudomonadati</taxon>
        <taxon>Bacteroidota</taxon>
        <taxon>Bacteroidia</taxon>
        <taxon>Marinilabiliales</taxon>
        <taxon>Marinilabiliaceae</taxon>
        <taxon>Breznakibacter</taxon>
    </lineage>
</organism>
<accession>A0A2W7NI71</accession>
<keyword evidence="2" id="KW-1185">Reference proteome</keyword>
<dbReference type="EMBL" id="QKZK01000003">
    <property type="protein sequence ID" value="PZX20135.1"/>
    <property type="molecule type" value="Genomic_DNA"/>
</dbReference>
<gene>
    <name evidence="1" type="ORF">LX69_00588</name>
</gene>
<dbReference type="RefSeq" id="WP_111444308.1">
    <property type="nucleotide sequence ID" value="NZ_QKZK01000003.1"/>
</dbReference>
<proteinExistence type="predicted"/>
<reference evidence="1 2" key="1">
    <citation type="submission" date="2018-06" db="EMBL/GenBank/DDBJ databases">
        <title>Genomic Encyclopedia of Archaeal and Bacterial Type Strains, Phase II (KMG-II): from individual species to whole genera.</title>
        <authorList>
            <person name="Goeker M."/>
        </authorList>
    </citation>
    <scope>NUCLEOTIDE SEQUENCE [LARGE SCALE GENOMIC DNA]</scope>
    <source>
        <strain evidence="1 2">DSM 6779</strain>
    </source>
</reference>
<protein>
    <submittedName>
        <fullName evidence="1">Uncharacterized protein</fullName>
    </submittedName>
</protein>
<evidence type="ECO:0000313" key="1">
    <source>
        <dbReference type="EMBL" id="PZX20135.1"/>
    </source>
</evidence>
<name>A0A2W7NI71_9BACT</name>
<evidence type="ECO:0000313" key="2">
    <source>
        <dbReference type="Proteomes" id="UP000249239"/>
    </source>
</evidence>
<dbReference type="AlphaFoldDB" id="A0A2W7NI71"/>